<dbReference type="SUPFAM" id="SSF56672">
    <property type="entry name" value="DNA/RNA polymerases"/>
    <property type="match status" value="1"/>
</dbReference>
<evidence type="ECO:0000256" key="3">
    <source>
        <dbReference type="SAM" id="Phobius"/>
    </source>
</evidence>
<evidence type="ECO:0000256" key="1">
    <source>
        <dbReference type="SAM" id="Coils"/>
    </source>
</evidence>
<dbReference type="InterPro" id="IPR043128">
    <property type="entry name" value="Rev_trsase/Diguanyl_cyclase"/>
</dbReference>
<sequence>MGYPLGYRLAVICQVALVGLVGVDLYYTQRLQEDIGLLRLQVRALDFTPERSQDPEEDPPTSGGQPWSSRRKPEAEAKVLVGFDHRGQLSLGQLFTLLLILLAGLIALGWLTFGRQCSKALTEGSSSPLQKRDLAQRQLAELRLRRSTPCLPGQRTICTTSGRKVAELLRRNVVRWLVVLVLWRQPPPRGLRLLRGAAASTKIDPVEGYEAGTLKWLDYFNFLQRPARCDPRVLPVELNPIGHPERTLKEVASMGAESKVRWELAGPRTSKWCVNYLAIENLGFEGHHERLRQVTKADASSWGIQEHFQVSMALRQALLVDQLDPYNLLSIEIQFRRLQTIEYSYSEKARDLEAKAVGGRLSLEEQTTSGGITRQYSILMICPQLLDHVKIETEKEANLAKNLRKVQQKSGLAAAAIPSEAVQVREVDRDIFPLPRVLNSRPPLGLFSRKSQQRIGRRRHFEQEVDHTVDALNTMYGRPLRSFGLLRGTMTCRLRAPLGSFNPDLVSLPSEGMNPAPLECLWGEGGQQEVEDFTVHQTLCIAEARERLDQCGLSKCYEDPQFRDRRKYASFLHRLLDLGLITLGLEPAVETVGIFFVKKKGGKLRMILDCRRSNCHFSTPENIKLATGESMSRMELKSHGQLFTASADLQNAFYTMAMPSTLQKFFGLRKVQAGELGVAEVAGLRLQPTSWIYPRIAVIPMGWSHAMWWCQRISERICERSGLLPSERLRDGQPPPQGTFFHVQYVDNLHIFGNDKEEVETRFWKAVEALRAAGLTVHEIEVADGSSKVLGWEIEDGGYLAPSLSRLWRCRLGIRELLRRGRASGQQLERLIGHMTFVSLCRRESLSVLGDCYTFIQRNYTHSANLWKSVRRELWQWDGIAPLIRVNMKLVWGDTIYAVDASDWGLGVVSSTVEPSFSQQLGRYVERWRFKDDGCNNPRSFVQVEGELEGVHHAQDEGSNPSLRFKGVPFTAVDRTWQVVGRKRWQREETMPVYEARATQYAVRHILRSQKNFGKKFIVLTDSMTAAVSFDKGRAQSFRRYREMWQSFVQWSAGQVRQTMTWTQLDRHLSNYLEELYLEGEDLSRANYVTAAVIFHVPGTKGLAALPRAQQAMKGWRKLCPPRSRMPIPYEAICLVANKAMDLGQREIALVLMMTFLLYLRPGEAFSLRVRDLVLPLRRSGKAFKDHAILLHPLEAANQLREISGIQTRGRWLTQKSMKNYEKGGRLQQLFGSLSKRLFFTQKEALQVSDALSALDAAAQAATQTLSGAKTFVGVKKLAARRLGEGSKKAAEEQLSGVVTRLDEMTKALSDSKRAMNERKQDLVKKEVEGKVMEAEKKVKAAEEAIANLENLSQNGQSAEAEETKPEGDSLGADFMKSSCEKAGEAQTEARNIVTSAQKLLLSRQRDVKNGSGPPSVLEEINKQLEQLAKMLATLDKQRGAIKEQEHKFVAQRLLKDASDQIAKLEKMLNNTSQRAAEMTEDGGMTSVVFLSHAVDSLKLLMQKSEKTPKELYADLSGGKEHLDEATFLTKLKSVEEMAPEDMTLSEEQIKLAFKCFCAGEEAVTESRFLDEFRTRYLCTAPVTMTDGLVIKGGKTVRKVDVNEVLEGLEEQKKEETLGLMRVKVKAEKDQKEGYVTVAGNQGTVFLEGYTAYAAFQKSLEQELKSLQDEAKEVTKYIDAKVEELRTVRAGPLHETKAELVKMKPKVVKVQQGYTDLKKKVSQAETKLHAAIEEEKKRRLEAADRKAAADLVQDVVKLATAQETNLAKVFPVAEGLIFPQGDTENSIADIDSCSKDLISAQESLSVTTTKIREKMETMKGQMAKGPMSEAKNSLVKLKVKVGAMENKCKKLLQGLKSAREEMSVKAEDALLSALRTHVRQQGLKADELFKQLSKGEEEIKQPALKEFVERIPDSPLKASQLDVALDRFASGLSKLAVLELAQEFQKCVKEVALTSALEVKDGKTVRKLLKGEVLEVLEVGRVDSSTGLSRLRCRATVDLKEGWVTSQGNAGSNFLERCRKPYYCCEDESPLQSAFDSDSDTLKSLQPGEVLELLEGPRKEEPPEVMRMRGKASKDGKSGWVTFKDSSGKECFKLVKLLVCKQSIALTTTFDIANGKALRKLDVGEALDILEGPNEDSARSLSRVKVMAKRDGKEGWVTVKGNQGTSYTEESDRHYVCTESVLLESKFASGSQEVRRIEEGEAFEALEEAKPEKKDGLERCRGRMLADGTEGWFTVTTKSFVPWSPTYKCISSTVLNDGAEIKEAKALRKLEPGEIVEAVDTPIFEKSAGLLRLRLRSPKDNLIGFATVRGNQGTVLLQPVLDDAEKKPAAKSAAKQAEKKA</sequence>
<name>A0ABP0J429_9DINO</name>
<feature type="transmembrane region" description="Helical" evidence="3">
    <location>
        <begin position="6"/>
        <end position="27"/>
    </location>
</feature>
<feature type="transmembrane region" description="Helical" evidence="3">
    <location>
        <begin position="94"/>
        <end position="113"/>
    </location>
</feature>
<keyword evidence="3" id="KW-0472">Membrane</keyword>
<dbReference type="EMBL" id="CAXAMN010004435">
    <property type="protein sequence ID" value="CAK9009095.1"/>
    <property type="molecule type" value="Genomic_DNA"/>
</dbReference>
<feature type="coiled-coil region" evidence="1">
    <location>
        <begin position="1827"/>
        <end position="1861"/>
    </location>
</feature>
<dbReference type="Gene3D" id="3.30.70.270">
    <property type="match status" value="1"/>
</dbReference>
<keyword evidence="3" id="KW-1133">Transmembrane helix</keyword>
<accession>A0ABP0J429</accession>
<evidence type="ECO:0000313" key="4">
    <source>
        <dbReference type="EMBL" id="CAK9009095.1"/>
    </source>
</evidence>
<comment type="caution">
    <text evidence="4">The sequence shown here is derived from an EMBL/GenBank/DDBJ whole genome shotgun (WGS) entry which is preliminary data.</text>
</comment>
<evidence type="ECO:0000313" key="5">
    <source>
        <dbReference type="Proteomes" id="UP001642484"/>
    </source>
</evidence>
<gene>
    <name evidence="4" type="ORF">CCMP2556_LOCUS9513</name>
</gene>
<feature type="coiled-coil region" evidence="1">
    <location>
        <begin position="1418"/>
        <end position="1482"/>
    </location>
</feature>
<organism evidence="4 5">
    <name type="scientific">Durusdinium trenchii</name>
    <dbReference type="NCBI Taxonomy" id="1381693"/>
    <lineage>
        <taxon>Eukaryota</taxon>
        <taxon>Sar</taxon>
        <taxon>Alveolata</taxon>
        <taxon>Dinophyceae</taxon>
        <taxon>Suessiales</taxon>
        <taxon>Symbiodiniaceae</taxon>
        <taxon>Durusdinium</taxon>
    </lineage>
</organism>
<feature type="region of interest" description="Disordered" evidence="2">
    <location>
        <begin position="1351"/>
        <end position="1370"/>
    </location>
</feature>
<proteinExistence type="predicted"/>
<evidence type="ECO:0000256" key="2">
    <source>
        <dbReference type="SAM" id="MobiDB-lite"/>
    </source>
</evidence>
<dbReference type="Proteomes" id="UP001642484">
    <property type="component" value="Unassembled WGS sequence"/>
</dbReference>
<keyword evidence="3" id="KW-0812">Transmembrane</keyword>
<keyword evidence="5" id="KW-1185">Reference proteome</keyword>
<protein>
    <submittedName>
        <fullName evidence="4">Uncharacterized protein</fullName>
    </submittedName>
</protein>
<feature type="coiled-coil region" evidence="1">
    <location>
        <begin position="1657"/>
        <end position="1684"/>
    </location>
</feature>
<reference evidence="4 5" key="1">
    <citation type="submission" date="2024-02" db="EMBL/GenBank/DDBJ databases">
        <authorList>
            <person name="Chen Y."/>
            <person name="Shah S."/>
            <person name="Dougan E. K."/>
            <person name="Thang M."/>
            <person name="Chan C."/>
        </authorList>
    </citation>
    <scope>NUCLEOTIDE SEQUENCE [LARGE SCALE GENOMIC DNA]</scope>
</reference>
<feature type="region of interest" description="Disordered" evidence="2">
    <location>
        <begin position="49"/>
        <end position="72"/>
    </location>
</feature>
<keyword evidence="1" id="KW-0175">Coiled coil</keyword>
<dbReference type="InterPro" id="IPR043502">
    <property type="entry name" value="DNA/RNA_pol_sf"/>
</dbReference>